<dbReference type="AlphaFoldDB" id="A0A3D8T4L1"/>
<dbReference type="RefSeq" id="XP_026608584.1">
    <property type="nucleotide sequence ID" value="XM_026742739.1"/>
</dbReference>
<dbReference type="GeneID" id="38111093"/>
<organism evidence="2 3">
    <name type="scientific">Aspergillus mulundensis</name>
    <dbReference type="NCBI Taxonomy" id="1810919"/>
    <lineage>
        <taxon>Eukaryota</taxon>
        <taxon>Fungi</taxon>
        <taxon>Dikarya</taxon>
        <taxon>Ascomycota</taxon>
        <taxon>Pezizomycotina</taxon>
        <taxon>Eurotiomycetes</taxon>
        <taxon>Eurotiomycetidae</taxon>
        <taxon>Eurotiales</taxon>
        <taxon>Aspergillaceae</taxon>
        <taxon>Aspergillus</taxon>
        <taxon>Aspergillus subgen. Nidulantes</taxon>
    </lineage>
</organism>
<name>A0A3D8T4L1_9EURO</name>
<accession>A0A3D8T4L1</accession>
<feature type="region of interest" description="Disordered" evidence="1">
    <location>
        <begin position="1"/>
        <end position="27"/>
    </location>
</feature>
<proteinExistence type="predicted"/>
<comment type="caution">
    <text evidence="2">The sequence shown here is derived from an EMBL/GenBank/DDBJ whole genome shotgun (WGS) entry which is preliminary data.</text>
</comment>
<reference evidence="2 3" key="1">
    <citation type="journal article" date="2018" name="IMA Fungus">
        <title>IMA Genome-F 9: Draft genome sequence of Annulohypoxylon stygium, Aspergillus mulundensis, Berkeleyomyces basicola (syn. Thielaviopsis basicola), Ceratocystis smalleyi, two Cercospora beticola strains, Coleophoma cylindrospora, Fusarium fracticaudum, Phialophora cf. hyalina, and Morchella septimelata.</title>
        <authorList>
            <person name="Wingfield B.D."/>
            <person name="Bills G.F."/>
            <person name="Dong Y."/>
            <person name="Huang W."/>
            <person name="Nel W.J."/>
            <person name="Swalarsk-Parry B.S."/>
            <person name="Vaghefi N."/>
            <person name="Wilken P.M."/>
            <person name="An Z."/>
            <person name="de Beer Z.W."/>
            <person name="De Vos L."/>
            <person name="Chen L."/>
            <person name="Duong T.A."/>
            <person name="Gao Y."/>
            <person name="Hammerbacher A."/>
            <person name="Kikkert J.R."/>
            <person name="Li Y."/>
            <person name="Li H."/>
            <person name="Li K."/>
            <person name="Li Q."/>
            <person name="Liu X."/>
            <person name="Ma X."/>
            <person name="Naidoo K."/>
            <person name="Pethybridge S.J."/>
            <person name="Sun J."/>
            <person name="Steenkamp E.T."/>
            <person name="van der Nest M.A."/>
            <person name="van Wyk S."/>
            <person name="Wingfield M.J."/>
            <person name="Xiong C."/>
            <person name="Yue Q."/>
            <person name="Zhang X."/>
        </authorList>
    </citation>
    <scope>NUCLEOTIDE SEQUENCE [LARGE SCALE GENOMIC DNA]</scope>
    <source>
        <strain evidence="2 3">DSM 5745</strain>
    </source>
</reference>
<sequence length="180" mass="20114">MRRFLLGGSWNSRDRSPSPPPPQTPIGRRVPIQLAILTAPNTEVSSTGAYKWTLLIGPHAPSTVLAPFYTITHIYSAAAPGAAGGTVYSRVDETANISWEDFDRMVAQSGGYEVVCELPHGKMDARLSGWIDRAIEEGQIEKRWVSYLLQALWRRDWIKRSDVGRVKEKVPVSPWEVGRK</sequence>
<evidence type="ECO:0000313" key="3">
    <source>
        <dbReference type="Proteomes" id="UP000256690"/>
    </source>
</evidence>
<evidence type="ECO:0000256" key="1">
    <source>
        <dbReference type="SAM" id="MobiDB-lite"/>
    </source>
</evidence>
<dbReference type="Proteomes" id="UP000256690">
    <property type="component" value="Unassembled WGS sequence"/>
</dbReference>
<keyword evidence="3" id="KW-1185">Reference proteome</keyword>
<evidence type="ECO:0000313" key="2">
    <source>
        <dbReference type="EMBL" id="RDW93401.1"/>
    </source>
</evidence>
<protein>
    <submittedName>
        <fullName evidence="2">Uncharacterized protein</fullName>
    </submittedName>
</protein>
<gene>
    <name evidence="2" type="ORF">DSM5745_00723</name>
</gene>
<dbReference type="EMBL" id="PVWQ01000001">
    <property type="protein sequence ID" value="RDW93401.1"/>
    <property type="molecule type" value="Genomic_DNA"/>
</dbReference>